<sequence>MMVRLEDIEVALREKMPVSHLVLNGDGRHFELLMVSEAFAGLSRVRRHQAVYGALGDAMRDELVHALTMQTFTPEEWAQRG</sequence>
<evidence type="ECO:0000256" key="2">
    <source>
        <dbReference type="RuleBase" id="RU003860"/>
    </source>
</evidence>
<evidence type="ECO:0000256" key="1">
    <source>
        <dbReference type="ARBA" id="ARBA00005578"/>
    </source>
</evidence>
<reference evidence="4" key="1">
    <citation type="submission" date="2020-01" db="EMBL/GenBank/DDBJ databases">
        <title>Phosphoaccumulans saitamaens gen. nov., sp. nov., a polyphosphate accumulating bacterium isolated from surface river water.</title>
        <authorList>
            <person name="Watanabe K."/>
            <person name="Suda W."/>
        </authorList>
    </citation>
    <scope>NUCLEOTIDE SEQUENCE [LARGE SCALE GENOMIC DNA]</scope>
    <source>
        <strain evidence="4">ICHIAU1</strain>
    </source>
</reference>
<keyword evidence="4" id="KW-1185">Reference proteome</keyword>
<dbReference type="EMBL" id="AP022345">
    <property type="protein sequence ID" value="BBU69905.1"/>
    <property type="molecule type" value="Genomic_DNA"/>
</dbReference>
<dbReference type="Proteomes" id="UP000463961">
    <property type="component" value="Chromosome"/>
</dbReference>
<dbReference type="PIRSF" id="PIRSF003113">
    <property type="entry name" value="BolA"/>
    <property type="match status" value="1"/>
</dbReference>
<organism evidence="3 4">
    <name type="scientific">Fluviibacter phosphoraccumulans</name>
    <dbReference type="NCBI Taxonomy" id="1751046"/>
    <lineage>
        <taxon>Bacteria</taxon>
        <taxon>Pseudomonadati</taxon>
        <taxon>Pseudomonadota</taxon>
        <taxon>Betaproteobacteria</taxon>
        <taxon>Rhodocyclales</taxon>
        <taxon>Fluviibacteraceae</taxon>
        <taxon>Fluviibacter</taxon>
    </lineage>
</organism>
<proteinExistence type="inferred from homology"/>
<dbReference type="Gene3D" id="3.30.300.90">
    <property type="entry name" value="BolA-like"/>
    <property type="match status" value="1"/>
</dbReference>
<comment type="similarity">
    <text evidence="1 2">Belongs to the BolA/IbaG family.</text>
</comment>
<gene>
    <name evidence="3" type="ORF">ICHIAU1_21880</name>
</gene>
<dbReference type="InterPro" id="IPR050961">
    <property type="entry name" value="BolA/IbaG_stress_morph_reg"/>
</dbReference>
<dbReference type="PANTHER" id="PTHR46229">
    <property type="entry name" value="BOLA TRANSCRIPTION REGULATOR"/>
    <property type="match status" value="1"/>
</dbReference>
<dbReference type="PANTHER" id="PTHR46229:SF2">
    <property type="entry name" value="BOLA-LIKE PROTEIN 1"/>
    <property type="match status" value="1"/>
</dbReference>
<evidence type="ECO:0000313" key="4">
    <source>
        <dbReference type="Proteomes" id="UP000463961"/>
    </source>
</evidence>
<evidence type="ECO:0000313" key="3">
    <source>
        <dbReference type="EMBL" id="BBU69905.1"/>
    </source>
</evidence>
<protein>
    <submittedName>
        <fullName evidence="3">Uncharacterized protein</fullName>
    </submittedName>
</protein>
<dbReference type="Pfam" id="PF01722">
    <property type="entry name" value="BolA"/>
    <property type="match status" value="1"/>
</dbReference>
<name>A0A679IDL9_9RHOO</name>
<dbReference type="InterPro" id="IPR002634">
    <property type="entry name" value="BolA"/>
</dbReference>
<dbReference type="SUPFAM" id="SSF82657">
    <property type="entry name" value="BolA-like"/>
    <property type="match status" value="1"/>
</dbReference>
<dbReference type="InterPro" id="IPR036065">
    <property type="entry name" value="BolA-like_sf"/>
</dbReference>
<dbReference type="AlphaFoldDB" id="A0A679IDL9"/>
<accession>A0A679IDL9</accession>